<reference evidence="1 2" key="1">
    <citation type="submission" date="2020-02" db="EMBL/GenBank/DDBJ databases">
        <title>A chromosome-scale genome assembly of the black bullhead catfish (Ameiurus melas).</title>
        <authorList>
            <person name="Wen M."/>
            <person name="Zham M."/>
            <person name="Cabau C."/>
            <person name="Klopp C."/>
            <person name="Donnadieu C."/>
            <person name="Roques C."/>
            <person name="Bouchez O."/>
            <person name="Lampietro C."/>
            <person name="Jouanno E."/>
            <person name="Herpin A."/>
            <person name="Louis A."/>
            <person name="Berthelot C."/>
            <person name="Parey E."/>
            <person name="Roest-Crollius H."/>
            <person name="Braasch I."/>
            <person name="Postlethwait J."/>
            <person name="Robinson-Rechavi M."/>
            <person name="Echchiki A."/>
            <person name="Begum T."/>
            <person name="Montfort J."/>
            <person name="Schartl M."/>
            <person name="Bobe J."/>
            <person name="Guiguen Y."/>
        </authorList>
    </citation>
    <scope>NUCLEOTIDE SEQUENCE [LARGE SCALE GENOMIC DNA]</scope>
    <source>
        <strain evidence="1">M_S1</strain>
        <tissue evidence="1">Blood</tissue>
    </source>
</reference>
<dbReference type="GO" id="GO:0008017">
    <property type="term" value="F:microtubule binding"/>
    <property type="evidence" value="ECO:0007669"/>
    <property type="project" value="InterPro"/>
</dbReference>
<dbReference type="GO" id="GO:0005813">
    <property type="term" value="C:centrosome"/>
    <property type="evidence" value="ECO:0007669"/>
    <property type="project" value="InterPro"/>
</dbReference>
<protein>
    <submittedName>
        <fullName evidence="1">Uncharacterized protein</fullName>
    </submittedName>
</protein>
<accession>A0A7J5ZPY4</accession>
<dbReference type="PANTHER" id="PTHR13958">
    <property type="entry name" value="CENTROSOME-ASSOCIATED PROTEIN 350"/>
    <property type="match status" value="1"/>
</dbReference>
<sequence length="135" mass="16041">MQEIYEDPNADRPPWIKPFRVNSPYFHRIDDPSDLTKVQALVSGEVLKLFGLNKEQNHRTDWQKMLKFGRKKKDRVDHILVQELHEEEALWVNYDEDELFVKMQLADGILDTLLKDTVDLLTNIHERRRSTRALS</sequence>
<proteinExistence type="predicted"/>
<name>A0A7J5ZPY4_AMEME</name>
<dbReference type="Proteomes" id="UP000593565">
    <property type="component" value="Unassembled WGS sequence"/>
</dbReference>
<dbReference type="EMBL" id="JAAGNN010000025">
    <property type="protein sequence ID" value="KAF4072712.1"/>
    <property type="molecule type" value="Genomic_DNA"/>
</dbReference>
<dbReference type="InterPro" id="IPR028750">
    <property type="entry name" value="CEP350/CC187"/>
</dbReference>
<dbReference type="AlphaFoldDB" id="A0A7J5ZPY4"/>
<comment type="caution">
    <text evidence="1">The sequence shown here is derived from an EMBL/GenBank/DDBJ whole genome shotgun (WGS) entry which is preliminary data.</text>
</comment>
<dbReference type="PANTHER" id="PTHR13958:SF3">
    <property type="entry name" value="CAP-GLY DOMAIN-CONTAINING PROTEIN-RELATED"/>
    <property type="match status" value="1"/>
</dbReference>
<gene>
    <name evidence="1" type="ORF">AMELA_G00265870</name>
</gene>
<evidence type="ECO:0000313" key="1">
    <source>
        <dbReference type="EMBL" id="KAF4072712.1"/>
    </source>
</evidence>
<evidence type="ECO:0000313" key="2">
    <source>
        <dbReference type="Proteomes" id="UP000593565"/>
    </source>
</evidence>
<dbReference type="GO" id="GO:0034453">
    <property type="term" value="P:microtubule anchoring"/>
    <property type="evidence" value="ECO:0007669"/>
    <property type="project" value="InterPro"/>
</dbReference>
<organism evidence="1 2">
    <name type="scientific">Ameiurus melas</name>
    <name type="common">Black bullhead</name>
    <name type="synonym">Silurus melas</name>
    <dbReference type="NCBI Taxonomy" id="219545"/>
    <lineage>
        <taxon>Eukaryota</taxon>
        <taxon>Metazoa</taxon>
        <taxon>Chordata</taxon>
        <taxon>Craniata</taxon>
        <taxon>Vertebrata</taxon>
        <taxon>Euteleostomi</taxon>
        <taxon>Actinopterygii</taxon>
        <taxon>Neopterygii</taxon>
        <taxon>Teleostei</taxon>
        <taxon>Ostariophysi</taxon>
        <taxon>Siluriformes</taxon>
        <taxon>Ictaluridae</taxon>
        <taxon>Ameiurus</taxon>
    </lineage>
</organism>
<keyword evidence="2" id="KW-1185">Reference proteome</keyword>